<feature type="compositionally biased region" description="Basic and acidic residues" evidence="1">
    <location>
        <begin position="59"/>
        <end position="71"/>
    </location>
</feature>
<organism evidence="3 4">
    <name type="scientific">Halomonas colorata</name>
    <dbReference type="NCBI Taxonomy" id="2742615"/>
    <lineage>
        <taxon>Bacteria</taxon>
        <taxon>Pseudomonadati</taxon>
        <taxon>Pseudomonadota</taxon>
        <taxon>Gammaproteobacteria</taxon>
        <taxon>Oceanospirillales</taxon>
        <taxon>Halomonadaceae</taxon>
        <taxon>Halomonas</taxon>
    </lineage>
</organism>
<feature type="region of interest" description="Disordered" evidence="1">
    <location>
        <begin position="42"/>
        <end position="71"/>
    </location>
</feature>
<keyword evidence="2" id="KW-0812">Transmembrane</keyword>
<dbReference type="RefSeq" id="WP_192539123.1">
    <property type="nucleotide sequence ID" value="NZ_RRZB01000041.1"/>
</dbReference>
<evidence type="ECO:0000313" key="3">
    <source>
        <dbReference type="EMBL" id="MBE0464650.1"/>
    </source>
</evidence>
<feature type="transmembrane region" description="Helical" evidence="2">
    <location>
        <begin position="12"/>
        <end position="32"/>
    </location>
</feature>
<sequence>MALSRSARLLYYRFTLAMAWVAMCLLFAGPLISQLQASHNAHGHHGHTHIQHAHSHGHPASDEHYGHSADEHAGHPVAHQAERPLVKAIGLSPSNALSDWHNQCGYCELWQHSPSLSIALPAIASGAFLALGSEFLAPKAGALFQYNYPHALTRGPPSFIYGCLKHYTRAVLIVTRNSKKEIGLLSFFKA</sequence>
<evidence type="ECO:0000256" key="2">
    <source>
        <dbReference type="SAM" id="Phobius"/>
    </source>
</evidence>
<keyword evidence="4" id="KW-1185">Reference proteome</keyword>
<feature type="compositionally biased region" description="Basic residues" evidence="1">
    <location>
        <begin position="42"/>
        <end position="57"/>
    </location>
</feature>
<evidence type="ECO:0000313" key="4">
    <source>
        <dbReference type="Proteomes" id="UP001645038"/>
    </source>
</evidence>
<reference evidence="3 4" key="1">
    <citation type="submission" date="2020-07" db="EMBL/GenBank/DDBJ databases">
        <title>Halophilic bacteria isolated from french cheeses.</title>
        <authorList>
            <person name="Kothe C.I."/>
            <person name="Farah-Kraiem B."/>
            <person name="Renault P."/>
            <person name="Dridi B."/>
        </authorList>
    </citation>
    <scope>NUCLEOTIDE SEQUENCE [LARGE SCALE GENOMIC DNA]</scope>
    <source>
        <strain evidence="3 4">FME20</strain>
    </source>
</reference>
<keyword evidence="2" id="KW-1133">Transmembrane helix</keyword>
<dbReference type="Proteomes" id="UP001645038">
    <property type="component" value="Unassembled WGS sequence"/>
</dbReference>
<gene>
    <name evidence="3" type="ORF">EI547_14490</name>
</gene>
<comment type="caution">
    <text evidence="3">The sequence shown here is derived from an EMBL/GenBank/DDBJ whole genome shotgun (WGS) entry which is preliminary data.</text>
</comment>
<keyword evidence="2" id="KW-0472">Membrane</keyword>
<protein>
    <submittedName>
        <fullName evidence="3">DUF2946 domain-containing protein</fullName>
    </submittedName>
</protein>
<name>A0ABR9G171_9GAMM</name>
<proteinExistence type="predicted"/>
<evidence type="ECO:0000256" key="1">
    <source>
        <dbReference type="SAM" id="MobiDB-lite"/>
    </source>
</evidence>
<dbReference type="EMBL" id="RRZB01000041">
    <property type="protein sequence ID" value="MBE0464650.1"/>
    <property type="molecule type" value="Genomic_DNA"/>
</dbReference>
<accession>A0ABR9G171</accession>